<proteinExistence type="predicted"/>
<evidence type="ECO:0000313" key="3">
    <source>
        <dbReference type="Proteomes" id="UP000886881"/>
    </source>
</evidence>
<sequence length="182" mass="19705">MMNLSESAKAVLENIASRKSVRSYADGKVPQEMVEVLLRAAMAAPSAKNRQPWEFVVVDDRATLDILAGKLRYAKMLAQAPLAIIVCAETMIEHSDGSFSENPFWEHDASAATENLLLAAEALGLGAVWTAASDPERSAAVKSVISMPESVMPLCVIPIGFPAGDEHPKDKWNPAKVHHGKW</sequence>
<comment type="caution">
    <text evidence="2">The sequence shown here is derived from an EMBL/GenBank/DDBJ whole genome shotgun (WGS) entry which is preliminary data.</text>
</comment>
<dbReference type="Proteomes" id="UP000886881">
    <property type="component" value="Unassembled WGS sequence"/>
</dbReference>
<evidence type="ECO:0000313" key="2">
    <source>
        <dbReference type="EMBL" id="HIT47851.1"/>
    </source>
</evidence>
<name>A0A9D1GPB4_9BACT</name>
<dbReference type="InterPro" id="IPR029479">
    <property type="entry name" value="Nitroreductase"/>
</dbReference>
<protein>
    <submittedName>
        <fullName evidence="2">Nitroreductase family protein</fullName>
    </submittedName>
</protein>
<dbReference type="PANTHER" id="PTHR23026">
    <property type="entry name" value="NADPH NITROREDUCTASE"/>
    <property type="match status" value="1"/>
</dbReference>
<dbReference type="Gene3D" id="3.40.109.10">
    <property type="entry name" value="NADH Oxidase"/>
    <property type="match status" value="1"/>
</dbReference>
<dbReference type="InterPro" id="IPR000415">
    <property type="entry name" value="Nitroreductase-like"/>
</dbReference>
<dbReference type="SUPFAM" id="SSF55469">
    <property type="entry name" value="FMN-dependent nitroreductase-like"/>
    <property type="match status" value="1"/>
</dbReference>
<dbReference type="EMBL" id="DVLC01000148">
    <property type="protein sequence ID" value="HIT47851.1"/>
    <property type="molecule type" value="Genomic_DNA"/>
</dbReference>
<evidence type="ECO:0000259" key="1">
    <source>
        <dbReference type="Pfam" id="PF00881"/>
    </source>
</evidence>
<dbReference type="AlphaFoldDB" id="A0A9D1GPB4"/>
<reference evidence="2" key="1">
    <citation type="submission" date="2020-10" db="EMBL/GenBank/DDBJ databases">
        <authorList>
            <person name="Gilroy R."/>
        </authorList>
    </citation>
    <scope>NUCLEOTIDE SEQUENCE</scope>
    <source>
        <strain evidence="2">ChiHecec2B26-709</strain>
    </source>
</reference>
<dbReference type="GO" id="GO:0016491">
    <property type="term" value="F:oxidoreductase activity"/>
    <property type="evidence" value="ECO:0007669"/>
    <property type="project" value="InterPro"/>
</dbReference>
<organism evidence="2 3">
    <name type="scientific">Candidatus Cryptobacteroides merdipullorum</name>
    <dbReference type="NCBI Taxonomy" id="2840771"/>
    <lineage>
        <taxon>Bacteria</taxon>
        <taxon>Pseudomonadati</taxon>
        <taxon>Bacteroidota</taxon>
        <taxon>Bacteroidia</taxon>
        <taxon>Bacteroidales</taxon>
        <taxon>Candidatus Cryptobacteroides</taxon>
    </lineage>
</organism>
<dbReference type="Pfam" id="PF00881">
    <property type="entry name" value="Nitroreductase"/>
    <property type="match status" value="2"/>
</dbReference>
<dbReference type="InterPro" id="IPR050627">
    <property type="entry name" value="Nitroreductase/BluB"/>
</dbReference>
<reference evidence="2" key="2">
    <citation type="journal article" date="2021" name="PeerJ">
        <title>Extensive microbial diversity within the chicken gut microbiome revealed by metagenomics and culture.</title>
        <authorList>
            <person name="Gilroy R."/>
            <person name="Ravi A."/>
            <person name="Getino M."/>
            <person name="Pursley I."/>
            <person name="Horton D.L."/>
            <person name="Alikhan N.F."/>
            <person name="Baker D."/>
            <person name="Gharbi K."/>
            <person name="Hall N."/>
            <person name="Watson M."/>
            <person name="Adriaenssens E.M."/>
            <person name="Foster-Nyarko E."/>
            <person name="Jarju S."/>
            <person name="Secka A."/>
            <person name="Antonio M."/>
            <person name="Oren A."/>
            <person name="Chaudhuri R.R."/>
            <person name="La Ragione R."/>
            <person name="Hildebrand F."/>
            <person name="Pallen M.J."/>
        </authorList>
    </citation>
    <scope>NUCLEOTIDE SEQUENCE</scope>
    <source>
        <strain evidence="2">ChiHecec2B26-709</strain>
    </source>
</reference>
<dbReference type="PANTHER" id="PTHR23026:SF123">
    <property type="entry name" value="NAD(P)H NITROREDUCTASE RV3131-RELATED"/>
    <property type="match status" value="1"/>
</dbReference>
<feature type="domain" description="Nitroreductase" evidence="1">
    <location>
        <begin position="15"/>
        <end position="64"/>
    </location>
</feature>
<accession>A0A9D1GPB4</accession>
<gene>
    <name evidence="2" type="ORF">IAC35_08385</name>
</gene>
<feature type="domain" description="Nitroreductase" evidence="1">
    <location>
        <begin position="70"/>
        <end position="160"/>
    </location>
</feature>